<dbReference type="AlphaFoldDB" id="A0A6J2K7H8"/>
<dbReference type="OrthoDB" id="5673at2759"/>
<dbReference type="RefSeq" id="XP_028038236.1">
    <property type="nucleotide sequence ID" value="XM_028182435.1"/>
</dbReference>
<name>A0A6J2K7H8_BOMMA</name>
<dbReference type="Proteomes" id="UP000504629">
    <property type="component" value="Unplaced"/>
</dbReference>
<sequence length="184" mass="21022">MTALCNTALDNPGKLTSHDIVNYLLEYYPTDTLLFYSEDEEELRDLQERKWTPILDWFQKTFNVKQELANSIQPPPVFTETRAVLARHFLSYDFAALTAINFGVEALKSPILMLACMERRVVPEEAVLLARLEEEYQLERWGRVPWAHGLSQADLTARVSAALLLVHCATEKHAIKTKSAQDSQ</sequence>
<dbReference type="InterPro" id="IPR023335">
    <property type="entry name" value="ATP12_ortho_dom_sf"/>
</dbReference>
<keyword evidence="1" id="KW-1185">Reference proteome</keyword>
<dbReference type="PANTHER" id="PTHR21013:SF10">
    <property type="entry name" value="ATP SYNTHASE MITOCHONDRIAL F1 COMPLEX ASSEMBLY FACTOR 2"/>
    <property type="match status" value="1"/>
</dbReference>
<dbReference type="Gene3D" id="1.10.3580.10">
    <property type="entry name" value="ATP12 ATPase"/>
    <property type="match status" value="1"/>
</dbReference>
<dbReference type="GO" id="GO:0033615">
    <property type="term" value="P:mitochondrial proton-transporting ATP synthase complex assembly"/>
    <property type="evidence" value="ECO:0007669"/>
    <property type="project" value="TreeGrafter"/>
</dbReference>
<dbReference type="GO" id="GO:0005739">
    <property type="term" value="C:mitochondrion"/>
    <property type="evidence" value="ECO:0007669"/>
    <property type="project" value="TreeGrafter"/>
</dbReference>
<proteinExistence type="predicted"/>
<gene>
    <name evidence="2" type="primary">LOC114248980</name>
</gene>
<evidence type="ECO:0000313" key="2">
    <source>
        <dbReference type="RefSeq" id="XP_028038236.1"/>
    </source>
</evidence>
<dbReference type="PANTHER" id="PTHR21013">
    <property type="entry name" value="ATP SYNTHASE MITOCHONDRIAL F1 COMPLEX ASSEMBLY FACTOR 2/ATP12 PROTEIN, MITOCHONDRIAL PRECURSOR"/>
    <property type="match status" value="1"/>
</dbReference>
<dbReference type="SUPFAM" id="SSF160909">
    <property type="entry name" value="ATP12-like"/>
    <property type="match status" value="1"/>
</dbReference>
<dbReference type="GeneID" id="114248980"/>
<accession>A0A6J2K7H8</accession>
<protein>
    <submittedName>
        <fullName evidence="2">ATP synthase mitochondrial F1 complex assembly factor 2-like</fullName>
    </submittedName>
</protein>
<dbReference type="InterPro" id="IPR011419">
    <property type="entry name" value="ATP12_ATP_synth-F1-assembly"/>
</dbReference>
<dbReference type="Pfam" id="PF07542">
    <property type="entry name" value="ATP12"/>
    <property type="match status" value="1"/>
</dbReference>
<reference evidence="2" key="1">
    <citation type="submission" date="2025-08" db="UniProtKB">
        <authorList>
            <consortium name="RefSeq"/>
        </authorList>
    </citation>
    <scope>IDENTIFICATION</scope>
    <source>
        <tissue evidence="2">Silk gland</tissue>
    </source>
</reference>
<organism evidence="1 2">
    <name type="scientific">Bombyx mandarina</name>
    <name type="common">Wild silk moth</name>
    <name type="synonym">Wild silkworm</name>
    <dbReference type="NCBI Taxonomy" id="7092"/>
    <lineage>
        <taxon>Eukaryota</taxon>
        <taxon>Metazoa</taxon>
        <taxon>Ecdysozoa</taxon>
        <taxon>Arthropoda</taxon>
        <taxon>Hexapoda</taxon>
        <taxon>Insecta</taxon>
        <taxon>Pterygota</taxon>
        <taxon>Neoptera</taxon>
        <taxon>Endopterygota</taxon>
        <taxon>Lepidoptera</taxon>
        <taxon>Glossata</taxon>
        <taxon>Ditrysia</taxon>
        <taxon>Bombycoidea</taxon>
        <taxon>Bombycidae</taxon>
        <taxon>Bombycinae</taxon>
        <taxon>Bombyx</taxon>
    </lineage>
</organism>
<evidence type="ECO:0000313" key="1">
    <source>
        <dbReference type="Proteomes" id="UP000504629"/>
    </source>
</evidence>
<dbReference type="KEGG" id="bman:114248980"/>